<dbReference type="EMBL" id="RYZH01000011">
    <property type="protein sequence ID" value="RUL88340.1"/>
    <property type="molecule type" value="Genomic_DNA"/>
</dbReference>
<dbReference type="SMART" id="SM00327">
    <property type="entry name" value="VWA"/>
    <property type="match status" value="1"/>
</dbReference>
<dbReference type="PANTHER" id="PTHR45737:SF6">
    <property type="entry name" value="VON WILLEBRAND FACTOR A DOMAIN-CONTAINING PROTEIN 5A"/>
    <property type="match status" value="1"/>
</dbReference>
<dbReference type="InterPro" id="IPR036465">
    <property type="entry name" value="vWFA_dom_sf"/>
</dbReference>
<dbReference type="SUPFAM" id="SSF53300">
    <property type="entry name" value="vWA-like"/>
    <property type="match status" value="1"/>
</dbReference>
<comment type="caution">
    <text evidence="4">The sequence shown here is derived from an EMBL/GenBank/DDBJ whole genome shotgun (WGS) entry which is preliminary data.</text>
</comment>
<reference evidence="4 5" key="2">
    <citation type="submission" date="2019-01" db="EMBL/GenBank/DDBJ databases">
        <title>Tautonia sociabilis, a novel thermotolerant planctomycete of Isosphaeraceae family, isolated from a 4000 m deep subterranean habitat.</title>
        <authorList>
            <person name="Kovaleva O.L."/>
            <person name="Elcheninov A.G."/>
            <person name="Van Heerden E."/>
            <person name="Toshchakov S.V."/>
            <person name="Novikov A."/>
            <person name="Bonch-Osmolovskaya E.A."/>
            <person name="Kublanov I.V."/>
        </authorList>
    </citation>
    <scope>NUCLEOTIDE SEQUENCE [LARGE SCALE GENOMIC DNA]</scope>
    <source>
        <strain evidence="4 5">GM2012</strain>
    </source>
</reference>
<feature type="chain" id="PRO_5019246561" evidence="1">
    <location>
        <begin position="26"/>
        <end position="759"/>
    </location>
</feature>
<reference evidence="4 5" key="1">
    <citation type="submission" date="2018-12" db="EMBL/GenBank/DDBJ databases">
        <authorList>
            <person name="Toschakov S.V."/>
        </authorList>
    </citation>
    <scope>NUCLEOTIDE SEQUENCE [LARGE SCALE GENOMIC DNA]</scope>
    <source>
        <strain evidence="4 5">GM2012</strain>
    </source>
</reference>
<keyword evidence="1" id="KW-0732">Signal</keyword>
<dbReference type="PANTHER" id="PTHR45737">
    <property type="entry name" value="VON WILLEBRAND FACTOR A DOMAIN-CONTAINING PROTEIN 5A"/>
    <property type="match status" value="1"/>
</dbReference>
<evidence type="ECO:0000313" key="4">
    <source>
        <dbReference type="EMBL" id="RUL88340.1"/>
    </source>
</evidence>
<dbReference type="OrthoDB" id="9784383at2"/>
<dbReference type="InterPro" id="IPR002035">
    <property type="entry name" value="VWF_A"/>
</dbReference>
<sequence length="759" mass="84007">MSPTRPRLLVLALPWLLAVGPPASGQGILVDRIPDRPVAGSFEVKSVVVDALVREQVARVRVSQTLSNPSSGTIEAEYLFPVPDAGTIQDVVLLVDGKELPGELMDAEKARRIYEEIVRRKRDPALLEYMGRGLIKTSVFPIPPQAERTVTMTYTQLLHRDREVVEFSYPFGTQKFTAKPIETLELSLRVESRTPIKSLYSPSHDLDHLSRSDHEAHVSYRAHQVVPAADFRVFYTLAEGGLGASVLSVRPDGDEDGYFLLLASPDVSSDRRDRHPAPKTVVFVLDRSGSMTGEKIEQARDALTFVLNHLNEDDTFNIVVYDDLVETYRPELQRYSPDSRRDALAFVDTIRAGGSTNLDAALRTALEMLQDDGRPRYVIFLTDGLPTVGETDELRIADRAREANRTDARIFPFGVGFDVNARLLDRLSADHGGASAYVKPDEHIEAVVSRFFSKLTSPVLAGLRVEVDGTDLNRTYPRSLPDLFEGGQLTWVGRYTRSGKATVRLTGTVGEERRTFSFEADLAQPGAGTRYDFVEPLWASRRIGEIIDQIDLHGANPELTEELVRLSTQYGILTPYTSFLADEETDHFAIGLNTRRARDQLDRLSEVQGAAGVGQRANKAYYQRNDRLLTPETLAAAASAPESDLSSSRMGRGGMGMAPAGGTMAVARDFEGNVVPVATVRKVGPKTFFFRDGRWIDSAVSPEDERGATTITQFTEPYFALSRRLSAKENAYLSFSQPLVVAIGEEVYRIEPAPPADER</sequence>
<feature type="domain" description="VWFA" evidence="2">
    <location>
        <begin position="280"/>
        <end position="455"/>
    </location>
</feature>
<accession>A0A432MM39</accession>
<evidence type="ECO:0000313" key="5">
    <source>
        <dbReference type="Proteomes" id="UP000280296"/>
    </source>
</evidence>
<dbReference type="Pfam" id="PF13768">
    <property type="entry name" value="VWA_3"/>
    <property type="match status" value="1"/>
</dbReference>
<dbReference type="PROSITE" id="PS50234">
    <property type="entry name" value="VWFA"/>
    <property type="match status" value="1"/>
</dbReference>
<dbReference type="Proteomes" id="UP000280296">
    <property type="component" value="Unassembled WGS sequence"/>
</dbReference>
<dbReference type="Pfam" id="PF08487">
    <property type="entry name" value="VIT"/>
    <property type="match status" value="1"/>
</dbReference>
<feature type="signal peptide" evidence="1">
    <location>
        <begin position="1"/>
        <end position="25"/>
    </location>
</feature>
<gene>
    <name evidence="4" type="ORF">TsocGM_07380</name>
</gene>
<protein>
    <submittedName>
        <fullName evidence="4">VWA domain-containing protein</fullName>
    </submittedName>
</protein>
<proteinExistence type="predicted"/>
<feature type="domain" description="VIT" evidence="3">
    <location>
        <begin position="28"/>
        <end position="156"/>
    </location>
</feature>
<evidence type="ECO:0000259" key="2">
    <source>
        <dbReference type="PROSITE" id="PS50234"/>
    </source>
</evidence>
<dbReference type="RefSeq" id="WP_126724667.1">
    <property type="nucleotide sequence ID" value="NZ_RYZH01000011.1"/>
</dbReference>
<keyword evidence="5" id="KW-1185">Reference proteome</keyword>
<name>A0A432MM39_9BACT</name>
<dbReference type="Gene3D" id="3.40.50.410">
    <property type="entry name" value="von Willebrand factor, type A domain"/>
    <property type="match status" value="1"/>
</dbReference>
<dbReference type="AlphaFoldDB" id="A0A432MM39"/>
<organism evidence="4 5">
    <name type="scientific">Tautonia sociabilis</name>
    <dbReference type="NCBI Taxonomy" id="2080755"/>
    <lineage>
        <taxon>Bacteria</taxon>
        <taxon>Pseudomonadati</taxon>
        <taxon>Planctomycetota</taxon>
        <taxon>Planctomycetia</taxon>
        <taxon>Isosphaerales</taxon>
        <taxon>Isosphaeraceae</taxon>
        <taxon>Tautonia</taxon>
    </lineage>
</organism>
<dbReference type="SMART" id="SM00609">
    <property type="entry name" value="VIT"/>
    <property type="match status" value="1"/>
</dbReference>
<evidence type="ECO:0000256" key="1">
    <source>
        <dbReference type="SAM" id="SignalP"/>
    </source>
</evidence>
<dbReference type="PROSITE" id="PS51468">
    <property type="entry name" value="VIT"/>
    <property type="match status" value="1"/>
</dbReference>
<dbReference type="InterPro" id="IPR013694">
    <property type="entry name" value="VIT"/>
</dbReference>
<evidence type="ECO:0000259" key="3">
    <source>
        <dbReference type="PROSITE" id="PS51468"/>
    </source>
</evidence>